<dbReference type="GO" id="GO:0035870">
    <property type="term" value="F:dITP diphosphatase activity"/>
    <property type="evidence" value="ECO:0007669"/>
    <property type="project" value="UniProtKB-UniRule"/>
</dbReference>
<comment type="similarity">
    <text evidence="1 10 11">Belongs to the HAM1 NTPase family.</text>
</comment>
<organism evidence="13 16">
    <name type="scientific">Corynebacterium otitidis ATCC 51513</name>
    <dbReference type="NCBI Taxonomy" id="883169"/>
    <lineage>
        <taxon>Bacteria</taxon>
        <taxon>Bacillati</taxon>
        <taxon>Actinomycetota</taxon>
        <taxon>Actinomycetes</taxon>
        <taxon>Mycobacteriales</taxon>
        <taxon>Corynebacteriaceae</taxon>
        <taxon>Corynebacterium</taxon>
    </lineage>
</organism>
<feature type="binding site" evidence="10">
    <location>
        <position position="184"/>
    </location>
    <ligand>
        <name>substrate</name>
    </ligand>
</feature>
<evidence type="ECO:0000256" key="1">
    <source>
        <dbReference type="ARBA" id="ARBA00008023"/>
    </source>
</evidence>
<dbReference type="GO" id="GO:0009146">
    <property type="term" value="P:purine nucleoside triphosphate catabolic process"/>
    <property type="evidence" value="ECO:0007669"/>
    <property type="project" value="UniProtKB-UniRule"/>
</dbReference>
<dbReference type="InterPro" id="IPR020922">
    <property type="entry name" value="dITP/XTP_pyrophosphatase"/>
</dbReference>
<dbReference type="OrthoDB" id="9807456at2"/>
<evidence type="ECO:0000313" key="14">
    <source>
        <dbReference type="EMBL" id="EJZ82495.1"/>
    </source>
</evidence>
<dbReference type="NCBIfam" id="TIGR00042">
    <property type="entry name" value="RdgB/HAM1 family non-canonical purine NTP pyrophosphatase"/>
    <property type="match status" value="1"/>
</dbReference>
<keyword evidence="4 10" id="KW-0547">Nucleotide-binding</keyword>
<keyword evidence="5 10" id="KW-0378">Hydrolase</keyword>
<accession>I7LB34</accession>
<evidence type="ECO:0000256" key="6">
    <source>
        <dbReference type="ARBA" id="ARBA00022842"/>
    </source>
</evidence>
<evidence type="ECO:0000313" key="13">
    <source>
        <dbReference type="EMBL" id="CCI82784.1"/>
    </source>
</evidence>
<evidence type="ECO:0000256" key="11">
    <source>
        <dbReference type="RuleBase" id="RU003781"/>
    </source>
</evidence>
<evidence type="ECO:0000313" key="16">
    <source>
        <dbReference type="Proteomes" id="UP000011016"/>
    </source>
</evidence>
<evidence type="ECO:0000256" key="10">
    <source>
        <dbReference type="HAMAP-Rule" id="MF_01405"/>
    </source>
</evidence>
<dbReference type="EMBL" id="AHAE01000031">
    <property type="protein sequence ID" value="EJZ82495.1"/>
    <property type="molecule type" value="Genomic_DNA"/>
</dbReference>
<evidence type="ECO:0000313" key="15">
    <source>
        <dbReference type="Proteomes" id="UP000006078"/>
    </source>
</evidence>
<dbReference type="AlphaFoldDB" id="I7LB34"/>
<dbReference type="PATRIC" id="fig|883169.3.peg.527"/>
<evidence type="ECO:0000256" key="4">
    <source>
        <dbReference type="ARBA" id="ARBA00022741"/>
    </source>
</evidence>
<dbReference type="FunFam" id="3.90.950.10:FF:000001">
    <property type="entry name" value="dITP/XTP pyrophosphatase"/>
    <property type="match status" value="1"/>
</dbReference>
<evidence type="ECO:0000256" key="12">
    <source>
        <dbReference type="SAM" id="MobiDB-lite"/>
    </source>
</evidence>
<reference evidence="13 16" key="1">
    <citation type="journal article" date="2012" name="J. Bacteriol.">
        <title>Draft Genome Sequence of Turicella otitidis ATCC 51513, Isolated from Middle Ear Fluid from a Child with Otitis Media.</title>
        <authorList>
            <person name="Brinkrolf K."/>
            <person name="Schneider J."/>
            <person name="Knecht M."/>
            <person name="Ruckert C."/>
            <person name="Tauch A."/>
        </authorList>
    </citation>
    <scope>NUCLEOTIDE SEQUENCE [LARGE SCALE GENOMIC DNA]</scope>
    <source>
        <strain evidence="13 16">ATCC 51513</strain>
    </source>
</reference>
<feature type="region of interest" description="Disordered" evidence="12">
    <location>
        <begin position="162"/>
        <end position="194"/>
    </location>
</feature>
<dbReference type="EMBL" id="CAJZ01000001">
    <property type="protein sequence ID" value="CCI82784.1"/>
    <property type="molecule type" value="Genomic_DNA"/>
</dbReference>
<evidence type="ECO:0000256" key="5">
    <source>
        <dbReference type="ARBA" id="ARBA00022801"/>
    </source>
</evidence>
<evidence type="ECO:0000256" key="2">
    <source>
        <dbReference type="ARBA" id="ARBA00011738"/>
    </source>
</evidence>
<dbReference type="GO" id="GO:0000166">
    <property type="term" value="F:nucleotide binding"/>
    <property type="evidence" value="ECO:0007669"/>
    <property type="project" value="UniProtKB-KW"/>
</dbReference>
<feature type="binding site" evidence="10">
    <location>
        <position position="72"/>
    </location>
    <ligand>
        <name>Mg(2+)</name>
        <dbReference type="ChEBI" id="CHEBI:18420"/>
    </ligand>
</feature>
<gene>
    <name evidence="13" type="ORF">BN46_0025</name>
    <name evidence="14" type="ORF">HMPREF9719_00558</name>
</gene>
<comment type="caution">
    <text evidence="13">The sequence shown here is derived from an EMBL/GenBank/DDBJ whole genome shotgun (WGS) entry which is preliminary data.</text>
</comment>
<evidence type="ECO:0000256" key="3">
    <source>
        <dbReference type="ARBA" id="ARBA00022723"/>
    </source>
</evidence>
<dbReference type="CDD" id="cd00515">
    <property type="entry name" value="HAM1"/>
    <property type="match status" value="1"/>
</dbReference>
<keyword evidence="7 10" id="KW-0546">Nucleotide metabolism</keyword>
<comment type="catalytic activity">
    <reaction evidence="8 10">
        <text>dITP + H2O = dIMP + diphosphate + H(+)</text>
        <dbReference type="Rhea" id="RHEA:28342"/>
        <dbReference type="ChEBI" id="CHEBI:15377"/>
        <dbReference type="ChEBI" id="CHEBI:15378"/>
        <dbReference type="ChEBI" id="CHEBI:33019"/>
        <dbReference type="ChEBI" id="CHEBI:61194"/>
        <dbReference type="ChEBI" id="CHEBI:61382"/>
        <dbReference type="EC" id="3.6.1.66"/>
    </reaction>
</comment>
<dbReference type="GO" id="GO:0036222">
    <property type="term" value="F:XTP diphosphatase activity"/>
    <property type="evidence" value="ECO:0007669"/>
    <property type="project" value="UniProtKB-UniRule"/>
</dbReference>
<sequence>MKLLVASNNPAKLEELRRILSAAGVDGVELVSQGDAPDYPRPTESGRTFKDNALIKARAGAKHSGLVTVADDSGLAVDELNGMPGPLSARWSGEHGADEANNELLLSQLRDAPDERRGAAFVSVCALVSPDGREWTAEGRWQGRLLREPRGTGGFGYDPLFVPAEEDEDGARGRTSAELSREEKDARSHRRKALSGLVDPIGRLAAEGE</sequence>
<keyword evidence="3 10" id="KW-0479">Metal-binding</keyword>
<evidence type="ECO:0000256" key="9">
    <source>
        <dbReference type="ARBA" id="ARBA00052017"/>
    </source>
</evidence>
<comment type="catalytic activity">
    <reaction evidence="10">
        <text>ITP + H2O = IMP + diphosphate + H(+)</text>
        <dbReference type="Rhea" id="RHEA:29399"/>
        <dbReference type="ChEBI" id="CHEBI:15377"/>
        <dbReference type="ChEBI" id="CHEBI:15378"/>
        <dbReference type="ChEBI" id="CHEBI:33019"/>
        <dbReference type="ChEBI" id="CHEBI:58053"/>
        <dbReference type="ChEBI" id="CHEBI:61402"/>
        <dbReference type="EC" id="3.6.1.66"/>
    </reaction>
</comment>
<dbReference type="SUPFAM" id="SSF52972">
    <property type="entry name" value="ITPase-like"/>
    <property type="match status" value="1"/>
</dbReference>
<dbReference type="InterPro" id="IPR002637">
    <property type="entry name" value="RdgB/HAM1"/>
</dbReference>
<feature type="active site" description="Proton acceptor" evidence="10">
    <location>
        <position position="72"/>
    </location>
</feature>
<dbReference type="GO" id="GO:0005829">
    <property type="term" value="C:cytosol"/>
    <property type="evidence" value="ECO:0007669"/>
    <property type="project" value="TreeGrafter"/>
</dbReference>
<dbReference type="Gene3D" id="3.90.950.10">
    <property type="match status" value="1"/>
</dbReference>
<dbReference type="Pfam" id="PF01725">
    <property type="entry name" value="Ham1p_like"/>
    <property type="match status" value="1"/>
</dbReference>
<name>I7LB34_9CORY</name>
<comment type="function">
    <text evidence="10">Pyrophosphatase that catalyzes the hydrolysis of nucleoside triphosphates to their monophosphate derivatives, with a high preference for the non-canonical purine nucleotides XTP (xanthosine triphosphate), dITP (deoxyinosine triphosphate) and ITP. Seems to function as a house-cleaning enzyme that removes non-canonical purine nucleotides from the nucleotide pool, thus preventing their incorporation into DNA/RNA and avoiding chromosomal lesions.</text>
</comment>
<dbReference type="PANTHER" id="PTHR11067:SF9">
    <property type="entry name" value="INOSINE TRIPHOSPHATE PYROPHOSPHATASE"/>
    <property type="match status" value="1"/>
</dbReference>
<dbReference type="GO" id="GO:0017111">
    <property type="term" value="F:ribonucleoside triphosphate phosphatase activity"/>
    <property type="evidence" value="ECO:0007669"/>
    <property type="project" value="InterPro"/>
</dbReference>
<reference evidence="14 15" key="2">
    <citation type="submission" date="2012-08" db="EMBL/GenBank/DDBJ databases">
        <title>The Genome Sequence of Turicella otitidis ATCC 51513.</title>
        <authorList>
            <consortium name="The Broad Institute Genome Sequencing Platform"/>
            <person name="Earl A."/>
            <person name="Ward D."/>
            <person name="Feldgarden M."/>
            <person name="Gevers D."/>
            <person name="Huys G."/>
            <person name="Walker B."/>
            <person name="Young S.K."/>
            <person name="Zeng Q."/>
            <person name="Gargeya S."/>
            <person name="Fitzgerald M."/>
            <person name="Haas B."/>
            <person name="Abouelleil A."/>
            <person name="Alvarado L."/>
            <person name="Arachchi H.M."/>
            <person name="Berlin A.M."/>
            <person name="Chapman S.B."/>
            <person name="Goldberg J."/>
            <person name="Griggs A."/>
            <person name="Gujja S."/>
            <person name="Hansen M."/>
            <person name="Howarth C."/>
            <person name="Imamovic A."/>
            <person name="Larimer J."/>
            <person name="McCowen C."/>
            <person name="Montmayeur A."/>
            <person name="Murphy C."/>
            <person name="Neiman D."/>
            <person name="Pearson M."/>
            <person name="Priest M."/>
            <person name="Roberts A."/>
            <person name="Saif S."/>
            <person name="Shea T."/>
            <person name="Sisk P."/>
            <person name="Sykes S."/>
            <person name="Wortman J."/>
            <person name="Nusbaum C."/>
            <person name="Birren B."/>
        </authorList>
    </citation>
    <scope>NUCLEOTIDE SEQUENCE [LARGE SCALE GENOMIC DNA]</scope>
    <source>
        <strain evidence="14 15">ATCC 51513</strain>
    </source>
</reference>
<keyword evidence="15" id="KW-1185">Reference proteome</keyword>
<dbReference type="RefSeq" id="WP_004600448.1">
    <property type="nucleotide sequence ID" value="NZ_HF541865.1"/>
</dbReference>
<dbReference type="eggNOG" id="COG0127">
    <property type="taxonomic scope" value="Bacteria"/>
</dbReference>
<comment type="cofactor">
    <cofactor evidence="10">
        <name>Mg(2+)</name>
        <dbReference type="ChEBI" id="CHEBI:18420"/>
    </cofactor>
    <text evidence="10">Binds 1 Mg(2+) ion per subunit.</text>
</comment>
<comment type="subunit">
    <text evidence="2 10">Homodimer.</text>
</comment>
<comment type="catalytic activity">
    <reaction evidence="9 10">
        <text>XTP + H2O = XMP + diphosphate + H(+)</text>
        <dbReference type="Rhea" id="RHEA:28610"/>
        <dbReference type="ChEBI" id="CHEBI:15377"/>
        <dbReference type="ChEBI" id="CHEBI:15378"/>
        <dbReference type="ChEBI" id="CHEBI:33019"/>
        <dbReference type="ChEBI" id="CHEBI:57464"/>
        <dbReference type="ChEBI" id="CHEBI:61314"/>
        <dbReference type="EC" id="3.6.1.66"/>
    </reaction>
</comment>
<keyword evidence="6 10" id="KW-0460">Magnesium</keyword>
<dbReference type="STRING" id="29321.AAV33_03965"/>
<dbReference type="EC" id="3.6.1.66" evidence="10"/>
<feature type="binding site" evidence="10">
    <location>
        <position position="73"/>
    </location>
    <ligand>
        <name>substrate</name>
    </ligand>
</feature>
<dbReference type="GO" id="GO:0009117">
    <property type="term" value="P:nucleotide metabolic process"/>
    <property type="evidence" value="ECO:0007669"/>
    <property type="project" value="UniProtKB-KW"/>
</dbReference>
<dbReference type="HAMAP" id="MF_01405">
    <property type="entry name" value="Non_canon_purine_NTPase"/>
    <property type="match status" value="1"/>
</dbReference>
<dbReference type="PANTHER" id="PTHR11067">
    <property type="entry name" value="INOSINE TRIPHOSPHATE PYROPHOSPHATASE/HAM1 PROTEIN"/>
    <property type="match status" value="1"/>
</dbReference>
<dbReference type="HOGENOM" id="CLU_082080_0_1_11"/>
<evidence type="ECO:0000256" key="8">
    <source>
        <dbReference type="ARBA" id="ARBA00051875"/>
    </source>
</evidence>
<evidence type="ECO:0000256" key="7">
    <source>
        <dbReference type="ARBA" id="ARBA00023080"/>
    </source>
</evidence>
<dbReference type="GO" id="GO:0046872">
    <property type="term" value="F:metal ion binding"/>
    <property type="evidence" value="ECO:0007669"/>
    <property type="project" value="UniProtKB-KW"/>
</dbReference>
<dbReference type="InterPro" id="IPR029001">
    <property type="entry name" value="ITPase-like_fam"/>
</dbReference>
<comment type="caution">
    <text evidence="10">Lacks conserved residue(s) required for the propagation of feature annotation.</text>
</comment>
<protein>
    <recommendedName>
        <fullName evidence="10">dITP/XTP pyrophosphatase</fullName>
        <ecNumber evidence="10">3.6.1.66</ecNumber>
    </recommendedName>
    <alternativeName>
        <fullName evidence="10">Non-canonical purine NTP pyrophosphatase</fullName>
    </alternativeName>
    <alternativeName>
        <fullName evidence="10">Non-standard purine NTP pyrophosphatase</fullName>
    </alternativeName>
    <alternativeName>
        <fullName evidence="10">Nucleoside-triphosphate diphosphatase</fullName>
    </alternativeName>
    <alternativeName>
        <fullName evidence="10">Nucleoside-triphosphate pyrophosphatase</fullName>
        <shortName evidence="10">NTPase</shortName>
    </alternativeName>
</protein>
<proteinExistence type="inferred from homology"/>
<dbReference type="Proteomes" id="UP000006078">
    <property type="component" value="Unassembled WGS sequence"/>
</dbReference>
<feature type="binding site" evidence="10">
    <location>
        <begin position="7"/>
        <end position="12"/>
    </location>
    <ligand>
        <name>substrate</name>
    </ligand>
</feature>
<feature type="binding site" evidence="10">
    <location>
        <begin position="155"/>
        <end position="158"/>
    </location>
    <ligand>
        <name>substrate</name>
    </ligand>
</feature>
<feature type="binding site" evidence="10">
    <location>
        <begin position="189"/>
        <end position="190"/>
    </location>
    <ligand>
        <name>substrate</name>
    </ligand>
</feature>
<dbReference type="GO" id="GO:0036220">
    <property type="term" value="F:ITP diphosphatase activity"/>
    <property type="evidence" value="ECO:0007669"/>
    <property type="project" value="UniProtKB-UniRule"/>
</dbReference>
<dbReference type="Proteomes" id="UP000011016">
    <property type="component" value="Unassembled WGS sequence"/>
</dbReference>